<feature type="compositionally biased region" description="Polar residues" evidence="5">
    <location>
        <begin position="809"/>
        <end position="819"/>
    </location>
</feature>
<evidence type="ECO:0000256" key="5">
    <source>
        <dbReference type="SAM" id="MobiDB-lite"/>
    </source>
</evidence>
<keyword evidence="4" id="KW-0539">Nucleus</keyword>
<feature type="region of interest" description="Disordered" evidence="5">
    <location>
        <begin position="328"/>
        <end position="422"/>
    </location>
</feature>
<evidence type="ECO:0000256" key="2">
    <source>
        <dbReference type="ARBA" id="ARBA00007459"/>
    </source>
</evidence>
<evidence type="ECO:0000256" key="3">
    <source>
        <dbReference type="ARBA" id="ARBA00022664"/>
    </source>
</evidence>
<reference evidence="7" key="1">
    <citation type="submission" date="2022-08" db="EMBL/GenBank/DDBJ databases">
        <authorList>
            <person name="Gutierrez-Valencia J."/>
        </authorList>
    </citation>
    <scope>NUCLEOTIDE SEQUENCE</scope>
</reference>
<dbReference type="GO" id="GO:0006397">
    <property type="term" value="P:mRNA processing"/>
    <property type="evidence" value="ECO:0007669"/>
    <property type="project" value="InterPro"/>
</dbReference>
<sequence>YLPRCAPARAAKGFWQLPVQCTQFFLALAADFSPLLNNGARVLEEPGSSFVHPVLPLSFFPPAIALPSFKLQMEDFPGGGDDDDFGDLYADVELQAASAINSRTSSAKFHFPLEQQTVIQVDGTVSNSKAGNARLISEGGNVSSCPNLSKLQNDWGTVPLRSFQSTRMDLEHSEFLQGNVADVNQVSNVYAAANSVVSHGGYGFSLPLYRTIYDVNTDTFGGKRWGYQGANMSVLPKFGINEDCWRQYCMSVPKGRAIEVEDSGGERFPTMNQKYPENWDSDVVIQFKVQEFDENSSAFSKGDLSSKSSGVKGLKTCKRSADVVAEACHSSGASGDRVSLGSPSPEGTRSSKSLLEMSESSQHLDNCERDHIPDSDEHHPRRTRARTSDLAEAVESERDSKDESGRRSSQSDRHQSDSDSLIDDRSHFSLALSCSESDSEDSCHGVSRCSSLGTELHDTVSSGHCKSNGTGQTDSDRRHITDGSLLNGTWRSENRRDQRVKNECDLDFPKRNDSSYSRFRETFPGDGGQRWGASYAEADYREYPQSKRHRSLEGETYIRDRANCNQSARRQDRRISEKLQPKHRYGSLYEEYGRCSPFSGREINVCERGLRHGDKARLDSDRLWNEEKLERDYWNDYHQDGNNRNQDPSFRSHTRYYATNHSRWQNGNISKRYDSYDSKVMETYSRPRKELYDSGTYGGLFGSEENLDSGFDDQHELAETKIVWRSRLHQGEESKSRHGGVQSYPDRFSCYGKALRHENISGYEILRERHSDNLVESNLTYKCEREKMVGMYVNGPVGLVSQKEKLSGKQPTTGRQIPKSNPKKKNQKRLNASLSGKANIRQEKPQTQGNNDVMKRLGATFQGKEQKNESDIEEGEIITGEPNAKKVKAPQSEKADSCNTVTTKAVYDEQWILERLAKMEKRRERFKVPVLFPEKVSTTDLNPPSCSQPRVVPSVSTGQAKLERPARKRRWAGI</sequence>
<organism evidence="7 8">
    <name type="scientific">Linum tenue</name>
    <dbReference type="NCBI Taxonomy" id="586396"/>
    <lineage>
        <taxon>Eukaryota</taxon>
        <taxon>Viridiplantae</taxon>
        <taxon>Streptophyta</taxon>
        <taxon>Embryophyta</taxon>
        <taxon>Tracheophyta</taxon>
        <taxon>Spermatophyta</taxon>
        <taxon>Magnoliopsida</taxon>
        <taxon>eudicotyledons</taxon>
        <taxon>Gunneridae</taxon>
        <taxon>Pentapetalae</taxon>
        <taxon>rosids</taxon>
        <taxon>fabids</taxon>
        <taxon>Malpighiales</taxon>
        <taxon>Linaceae</taxon>
        <taxon>Linum</taxon>
    </lineage>
</organism>
<comment type="similarity">
    <text evidence="2">Belongs to the FIP1 family.</text>
</comment>
<evidence type="ECO:0000313" key="8">
    <source>
        <dbReference type="Proteomes" id="UP001154282"/>
    </source>
</evidence>
<feature type="compositionally biased region" description="Basic and acidic residues" evidence="5">
    <location>
        <begin position="365"/>
        <end position="379"/>
    </location>
</feature>
<proteinExistence type="inferred from homology"/>
<feature type="region of interest" description="Disordered" evidence="5">
    <location>
        <begin position="937"/>
        <end position="974"/>
    </location>
</feature>
<feature type="region of interest" description="Disordered" evidence="5">
    <location>
        <begin position="458"/>
        <end position="493"/>
    </location>
</feature>
<dbReference type="Proteomes" id="UP001154282">
    <property type="component" value="Unassembled WGS sequence"/>
</dbReference>
<dbReference type="PANTHER" id="PTHR36884">
    <property type="entry name" value="FIP1[III]-LIKE PROTEIN"/>
    <property type="match status" value="1"/>
</dbReference>
<dbReference type="Pfam" id="PF05182">
    <property type="entry name" value="Fip1"/>
    <property type="match status" value="1"/>
</dbReference>
<feature type="non-terminal residue" evidence="7">
    <location>
        <position position="1"/>
    </location>
</feature>
<feature type="domain" description="Pre-mRNA polyadenylation factor Fip1" evidence="6">
    <location>
        <begin position="214"/>
        <end position="252"/>
    </location>
</feature>
<comment type="caution">
    <text evidence="7">The sequence shown here is derived from an EMBL/GenBank/DDBJ whole genome shotgun (WGS) entry which is preliminary data.</text>
</comment>
<feature type="region of interest" description="Disordered" evidence="5">
    <location>
        <begin position="802"/>
        <end position="853"/>
    </location>
</feature>
<evidence type="ECO:0000256" key="1">
    <source>
        <dbReference type="ARBA" id="ARBA00004123"/>
    </source>
</evidence>
<dbReference type="EMBL" id="CAMGYJ010000011">
    <property type="protein sequence ID" value="CAI0626592.1"/>
    <property type="molecule type" value="Genomic_DNA"/>
</dbReference>
<protein>
    <recommendedName>
        <fullName evidence="6">Pre-mRNA polyadenylation factor Fip1 domain-containing protein</fullName>
    </recommendedName>
</protein>
<comment type="subcellular location">
    <subcellularLocation>
        <location evidence="1">Nucleus</location>
    </subcellularLocation>
</comment>
<feature type="compositionally biased region" description="Low complexity" evidence="5">
    <location>
        <begin position="350"/>
        <end position="361"/>
    </location>
</feature>
<evidence type="ECO:0000259" key="6">
    <source>
        <dbReference type="Pfam" id="PF05182"/>
    </source>
</evidence>
<gene>
    <name evidence="7" type="ORF">LITE_LOCUS50923</name>
</gene>
<evidence type="ECO:0000256" key="4">
    <source>
        <dbReference type="ARBA" id="ARBA00023242"/>
    </source>
</evidence>
<feature type="compositionally biased region" description="Basic and acidic residues" evidence="5">
    <location>
        <begin position="395"/>
        <end position="422"/>
    </location>
</feature>
<dbReference type="PANTHER" id="PTHR36884:SF4">
    <property type="entry name" value="FIP1[III]-LIKE PROTEIN"/>
    <property type="match status" value="1"/>
</dbReference>
<dbReference type="InterPro" id="IPR007854">
    <property type="entry name" value="Fip1_dom"/>
</dbReference>
<keyword evidence="8" id="KW-1185">Reference proteome</keyword>
<dbReference type="InterPro" id="IPR044976">
    <property type="entry name" value="FIPS5/FIPS3-like"/>
</dbReference>
<name>A0AAV0S0D4_9ROSI</name>
<keyword evidence="3" id="KW-0507">mRNA processing</keyword>
<feature type="compositionally biased region" description="Polar residues" evidence="5">
    <location>
        <begin position="937"/>
        <end position="959"/>
    </location>
</feature>
<feature type="compositionally biased region" description="Polar residues" evidence="5">
    <location>
        <begin position="458"/>
        <end position="473"/>
    </location>
</feature>
<accession>A0AAV0S0D4</accession>
<evidence type="ECO:0000313" key="7">
    <source>
        <dbReference type="EMBL" id="CAI0626592.1"/>
    </source>
</evidence>
<dbReference type="AlphaFoldDB" id="A0AAV0S0D4"/>